<dbReference type="SUPFAM" id="SSF159594">
    <property type="entry name" value="XCC0632-like"/>
    <property type="match status" value="1"/>
</dbReference>
<dbReference type="Proteomes" id="UP000262073">
    <property type="component" value="Chromosome"/>
</dbReference>
<name>A0A346NKB9_9ALTE</name>
<dbReference type="InterPro" id="IPR005586">
    <property type="entry name" value="ABC_trans_aux"/>
</dbReference>
<organism evidence="2 3">
    <name type="scientific">Salinimonas sediminis</name>
    <dbReference type="NCBI Taxonomy" id="2303538"/>
    <lineage>
        <taxon>Bacteria</taxon>
        <taxon>Pseudomonadati</taxon>
        <taxon>Pseudomonadota</taxon>
        <taxon>Gammaproteobacteria</taxon>
        <taxon>Alteromonadales</taxon>
        <taxon>Alteromonadaceae</taxon>
        <taxon>Alteromonas/Salinimonas group</taxon>
        <taxon>Salinimonas</taxon>
    </lineage>
</organism>
<feature type="domain" description="ABC-type transport auxiliary lipoprotein component" evidence="1">
    <location>
        <begin position="29"/>
        <end position="185"/>
    </location>
</feature>
<keyword evidence="3" id="KW-1185">Reference proteome</keyword>
<reference evidence="2 3" key="1">
    <citation type="submission" date="2018-08" db="EMBL/GenBank/DDBJ databases">
        <title>Salinimonas sediminis sp. nov., a piezophilic bacterium isolated from a deep-sea sediment sample from the New Britain Trench.</title>
        <authorList>
            <person name="Cao J."/>
        </authorList>
    </citation>
    <scope>NUCLEOTIDE SEQUENCE [LARGE SCALE GENOMIC DNA]</scope>
    <source>
        <strain evidence="2 3">N102</strain>
    </source>
</reference>
<sequence>MKRVFISISAATAMLLSGCASDPVNLHYYLLHSPSKVVEKEQRAATAHIRFNRIALPDYLKQRGLAMQTGPATVFFSSSHVWAEPLASGLVQSLSESLWQEQHIDVIPNGVYEHLTVHDVAIHVDDLIATNNNEVVLRGHFWLYPAAAEPVMQRFDYRRELTADGFEHAVINMRELVTLLAADVAKSVSDVK</sequence>
<dbReference type="EMBL" id="CP031769">
    <property type="protein sequence ID" value="AXR05976.1"/>
    <property type="molecule type" value="Genomic_DNA"/>
</dbReference>
<proteinExistence type="predicted"/>
<dbReference type="PROSITE" id="PS51257">
    <property type="entry name" value="PROKAR_LIPOPROTEIN"/>
    <property type="match status" value="1"/>
</dbReference>
<protein>
    <recommendedName>
        <fullName evidence="1">ABC-type transport auxiliary lipoprotein component domain-containing protein</fullName>
    </recommendedName>
</protein>
<evidence type="ECO:0000313" key="2">
    <source>
        <dbReference type="EMBL" id="AXR05976.1"/>
    </source>
</evidence>
<gene>
    <name evidence="2" type="ORF">D0Y50_06025</name>
</gene>
<evidence type="ECO:0000259" key="1">
    <source>
        <dbReference type="Pfam" id="PF03886"/>
    </source>
</evidence>
<dbReference type="Pfam" id="PF03886">
    <property type="entry name" value="ABC_trans_aux"/>
    <property type="match status" value="1"/>
</dbReference>
<dbReference type="OrthoDB" id="6198336at2"/>
<dbReference type="Gene3D" id="3.40.50.10610">
    <property type="entry name" value="ABC-type transport auxiliary lipoprotein component"/>
    <property type="match status" value="1"/>
</dbReference>
<evidence type="ECO:0000313" key="3">
    <source>
        <dbReference type="Proteomes" id="UP000262073"/>
    </source>
</evidence>
<dbReference type="AlphaFoldDB" id="A0A346NKB9"/>
<dbReference type="RefSeq" id="WP_117315963.1">
    <property type="nucleotide sequence ID" value="NZ_CP031769.1"/>
</dbReference>
<accession>A0A346NKB9</accession>
<dbReference type="KEGG" id="salm:D0Y50_06025"/>